<protein>
    <submittedName>
        <fullName evidence="1">Uncharacterized protein</fullName>
    </submittedName>
</protein>
<organism evidence="1">
    <name type="scientific">marine metagenome</name>
    <dbReference type="NCBI Taxonomy" id="408172"/>
    <lineage>
        <taxon>unclassified sequences</taxon>
        <taxon>metagenomes</taxon>
        <taxon>ecological metagenomes</taxon>
    </lineage>
</organism>
<reference evidence="1" key="1">
    <citation type="submission" date="2018-05" db="EMBL/GenBank/DDBJ databases">
        <authorList>
            <person name="Lanie J.A."/>
            <person name="Ng W.-L."/>
            <person name="Kazmierczak K.M."/>
            <person name="Andrzejewski T.M."/>
            <person name="Davidsen T.M."/>
            <person name="Wayne K.J."/>
            <person name="Tettelin H."/>
            <person name="Glass J.I."/>
            <person name="Rusch D."/>
            <person name="Podicherti R."/>
            <person name="Tsui H.-C.T."/>
            <person name="Winkler M.E."/>
        </authorList>
    </citation>
    <scope>NUCLEOTIDE SEQUENCE</scope>
</reference>
<sequence>VSDEDVIGGLTMHDSCQISGFIESFRVPSLT</sequence>
<feature type="non-terminal residue" evidence="1">
    <location>
        <position position="1"/>
    </location>
</feature>
<gene>
    <name evidence="1" type="ORF">METZ01_LOCUS188301</name>
</gene>
<name>A0A382DCR6_9ZZZZ</name>
<dbReference type="AlphaFoldDB" id="A0A382DCR6"/>
<evidence type="ECO:0000313" key="1">
    <source>
        <dbReference type="EMBL" id="SVB35447.1"/>
    </source>
</evidence>
<accession>A0A382DCR6</accession>
<proteinExistence type="predicted"/>
<dbReference type="EMBL" id="UINC01038433">
    <property type="protein sequence ID" value="SVB35447.1"/>
    <property type="molecule type" value="Genomic_DNA"/>
</dbReference>